<reference evidence="1" key="1">
    <citation type="submission" date="2023-07" db="EMBL/GenBank/DDBJ databases">
        <title>Genomic Encyclopedia of Type Strains, Phase IV (KMG-IV): sequencing the most valuable type-strain genomes for metagenomic binning, comparative biology and taxonomic classification.</title>
        <authorList>
            <person name="Goeker M."/>
        </authorList>
    </citation>
    <scope>NUCLEOTIDE SEQUENCE [LARGE SCALE GENOMIC DNA]</scope>
    <source>
        <strain evidence="1">JSM 076093</strain>
    </source>
</reference>
<protein>
    <submittedName>
        <fullName evidence="1">DNA topoisomerase IB</fullName>
    </submittedName>
</protein>
<keyword evidence="2" id="KW-1185">Reference proteome</keyword>
<proteinExistence type="predicted"/>
<accession>A0ABU0JYS8</accession>
<organism evidence="1 2">
    <name type="scientific">Guptibacillus hwajinpoensis</name>
    <dbReference type="NCBI Taxonomy" id="208199"/>
    <lineage>
        <taxon>Bacteria</taxon>
        <taxon>Bacillati</taxon>
        <taxon>Bacillota</taxon>
        <taxon>Bacilli</taxon>
        <taxon>Bacillales</taxon>
        <taxon>Guptibacillaceae</taxon>
        <taxon>Guptibacillus</taxon>
    </lineage>
</organism>
<dbReference type="Proteomes" id="UP001226720">
    <property type="component" value="Unassembled WGS sequence"/>
</dbReference>
<gene>
    <name evidence="1" type="ORF">QO000_000015</name>
</gene>
<dbReference type="EMBL" id="JAUSWM010000001">
    <property type="protein sequence ID" value="MDQ0481062.1"/>
    <property type="molecule type" value="Genomic_DNA"/>
</dbReference>
<evidence type="ECO:0000313" key="1">
    <source>
        <dbReference type="EMBL" id="MDQ0481062.1"/>
    </source>
</evidence>
<sequence>MIIRSIQSNLPYLEFLVFAPDRTVLESLKEIQTLDKRKVVPPEYVNLLDRHLKIHFLESTGKTLDTIDNSRFNLSFQIHKKLSKKGNIKKKVKLINFMKAQTLSLSRKVFMMKLIKSCMILTHCKMMKIFL</sequence>
<evidence type="ECO:0000313" key="2">
    <source>
        <dbReference type="Proteomes" id="UP001226720"/>
    </source>
</evidence>
<comment type="caution">
    <text evidence="1">The sequence shown here is derived from an EMBL/GenBank/DDBJ whole genome shotgun (WGS) entry which is preliminary data.</text>
</comment>
<name>A0ABU0JYS8_9BACL</name>